<gene>
    <name evidence="1" type="ORF">KIN20_022569</name>
</gene>
<reference evidence="1" key="1">
    <citation type="submission" date="2021-06" db="EMBL/GenBank/DDBJ databases">
        <title>Parelaphostrongylus tenuis whole genome reference sequence.</title>
        <authorList>
            <person name="Garwood T.J."/>
            <person name="Larsen P.A."/>
            <person name="Fountain-Jones N.M."/>
            <person name="Garbe J.R."/>
            <person name="Macchietto M.G."/>
            <person name="Kania S.A."/>
            <person name="Gerhold R.W."/>
            <person name="Richards J.E."/>
            <person name="Wolf T.M."/>
        </authorList>
    </citation>
    <scope>NUCLEOTIDE SEQUENCE</scope>
    <source>
        <strain evidence="1">MNPRO001-30</strain>
        <tissue evidence="1">Meninges</tissue>
    </source>
</reference>
<sequence>MVSKNRQHRLLMIGLLKRNNRLYWTEGNYSVVKASSCSSCFLAWRHCYRVFLLADCAFEWSSVKDQELYCNPLAGRTIMRLSMNSISGLRC</sequence>
<dbReference type="EMBL" id="JAHQIW010004553">
    <property type="protein sequence ID" value="KAJ1362865.1"/>
    <property type="molecule type" value="Genomic_DNA"/>
</dbReference>
<name>A0AAD5MQD8_PARTN</name>
<dbReference type="Proteomes" id="UP001196413">
    <property type="component" value="Unassembled WGS sequence"/>
</dbReference>
<proteinExistence type="predicted"/>
<comment type="caution">
    <text evidence="1">The sequence shown here is derived from an EMBL/GenBank/DDBJ whole genome shotgun (WGS) entry which is preliminary data.</text>
</comment>
<organism evidence="1 2">
    <name type="scientific">Parelaphostrongylus tenuis</name>
    <name type="common">Meningeal worm</name>
    <dbReference type="NCBI Taxonomy" id="148309"/>
    <lineage>
        <taxon>Eukaryota</taxon>
        <taxon>Metazoa</taxon>
        <taxon>Ecdysozoa</taxon>
        <taxon>Nematoda</taxon>
        <taxon>Chromadorea</taxon>
        <taxon>Rhabditida</taxon>
        <taxon>Rhabditina</taxon>
        <taxon>Rhabditomorpha</taxon>
        <taxon>Strongyloidea</taxon>
        <taxon>Metastrongylidae</taxon>
        <taxon>Parelaphostrongylus</taxon>
    </lineage>
</organism>
<dbReference type="AlphaFoldDB" id="A0AAD5MQD8"/>
<accession>A0AAD5MQD8</accession>
<keyword evidence="2" id="KW-1185">Reference proteome</keyword>
<evidence type="ECO:0000313" key="1">
    <source>
        <dbReference type="EMBL" id="KAJ1362865.1"/>
    </source>
</evidence>
<evidence type="ECO:0000313" key="2">
    <source>
        <dbReference type="Proteomes" id="UP001196413"/>
    </source>
</evidence>
<protein>
    <submittedName>
        <fullName evidence="1">Uncharacterized protein</fullName>
    </submittedName>
</protein>